<feature type="domain" description="3-hydroxyacyl-CoA dehydrogenase NAD binding" evidence="3">
    <location>
        <begin position="9"/>
        <end position="183"/>
    </location>
</feature>
<dbReference type="RefSeq" id="WP_148756149.1">
    <property type="nucleotide sequence ID" value="NZ_VSSR01000084.1"/>
</dbReference>
<dbReference type="Pfam" id="PF02737">
    <property type="entry name" value="3HCDH_N"/>
    <property type="match status" value="1"/>
</dbReference>
<dbReference type="GO" id="GO:0016616">
    <property type="term" value="F:oxidoreductase activity, acting on the CH-OH group of donors, NAD or NADP as acceptor"/>
    <property type="evidence" value="ECO:0007669"/>
    <property type="project" value="InterPro"/>
</dbReference>
<sequence length="349" mass="37862">MSGKLPRAVGLLGGGVIGGGWAARFLLNGVDVRLYGPSAIAVERVQKMLCAARRAYRQLTQVTLPAEGALTVVHSVADAVHGVDLVQESAPERLDLKRELLATASRAAASEILICSSTSSIRPSLLQDGANHPERLLVAHPFNPVYLLPLVELCAGRHTAPEALARAAEIYRAIGMHPLVVRNEVDGFIANRLQEALWREALWLVHDDLATVQEVDDAVCYSFGLRRPIMGPLLTYRMACGGTGMREAMERLGPYLKWPLSRLTDVPKLTDAFLDKLAGQADAQAKASKFTEQTRDDCLVALLQGLRSQRHGAGEAVASWEQRLRDNALQLAAGDSNPLRSPTLQMPSD</sequence>
<dbReference type="EMBL" id="VSSR01000084">
    <property type="protein sequence ID" value="TYL72421.1"/>
    <property type="molecule type" value="Genomic_DNA"/>
</dbReference>
<evidence type="ECO:0000259" key="3">
    <source>
        <dbReference type="Pfam" id="PF02737"/>
    </source>
</evidence>
<dbReference type="GO" id="GO:0006631">
    <property type="term" value="P:fatty acid metabolic process"/>
    <property type="evidence" value="ECO:0007669"/>
    <property type="project" value="InterPro"/>
</dbReference>
<organism evidence="4 5">
    <name type="scientific">Bradyrhizobium cytisi</name>
    <dbReference type="NCBI Taxonomy" id="515489"/>
    <lineage>
        <taxon>Bacteria</taxon>
        <taxon>Pseudomonadati</taxon>
        <taxon>Pseudomonadota</taxon>
        <taxon>Alphaproteobacteria</taxon>
        <taxon>Hyphomicrobiales</taxon>
        <taxon>Nitrobacteraceae</taxon>
        <taxon>Bradyrhizobium</taxon>
    </lineage>
</organism>
<dbReference type="Proteomes" id="UP000324853">
    <property type="component" value="Unassembled WGS sequence"/>
</dbReference>
<dbReference type="PANTHER" id="PTHR48075">
    <property type="entry name" value="3-HYDROXYACYL-COA DEHYDROGENASE FAMILY PROTEIN"/>
    <property type="match status" value="1"/>
</dbReference>
<dbReference type="InterPro" id="IPR036291">
    <property type="entry name" value="NAD(P)-bd_dom_sf"/>
</dbReference>
<dbReference type="OrthoDB" id="9803287at2"/>
<comment type="caution">
    <text evidence="4">The sequence shown here is derived from an EMBL/GenBank/DDBJ whole genome shotgun (WGS) entry which is preliminary data.</text>
</comment>
<reference evidence="4 5" key="1">
    <citation type="submission" date="2019-08" db="EMBL/GenBank/DDBJ databases">
        <title>Bradyrhizobium hipponensis sp. nov., a rhizobium isolated from a Lupinus angustifolius root nodule in Tunisia.</title>
        <authorList>
            <person name="Off K."/>
            <person name="Rejili M."/>
            <person name="Mars M."/>
            <person name="Brachmann A."/>
            <person name="Marin M."/>
        </authorList>
    </citation>
    <scope>NUCLEOTIDE SEQUENCE [LARGE SCALE GENOMIC DNA]</scope>
    <source>
        <strain evidence="4 5">CTAW11</strain>
    </source>
</reference>
<name>A0A5S4VWF6_9BRAD</name>
<dbReference type="Gene3D" id="1.10.1040.10">
    <property type="entry name" value="N-(1-d-carboxylethyl)-l-norvaline Dehydrogenase, domain 2"/>
    <property type="match status" value="1"/>
</dbReference>
<gene>
    <name evidence="4" type="ORF">FXB38_38590</name>
</gene>
<dbReference type="Gene3D" id="3.40.50.720">
    <property type="entry name" value="NAD(P)-binding Rossmann-like Domain"/>
    <property type="match status" value="1"/>
</dbReference>
<dbReference type="InterPro" id="IPR008927">
    <property type="entry name" value="6-PGluconate_DH-like_C_sf"/>
</dbReference>
<evidence type="ECO:0000313" key="4">
    <source>
        <dbReference type="EMBL" id="TYL72421.1"/>
    </source>
</evidence>
<evidence type="ECO:0000256" key="1">
    <source>
        <dbReference type="ARBA" id="ARBA00023002"/>
    </source>
</evidence>
<dbReference type="InterPro" id="IPR006108">
    <property type="entry name" value="3HC_DH_C"/>
</dbReference>
<proteinExistence type="predicted"/>
<keyword evidence="1" id="KW-0560">Oxidoreductase</keyword>
<dbReference type="SUPFAM" id="SSF51735">
    <property type="entry name" value="NAD(P)-binding Rossmann-fold domains"/>
    <property type="match status" value="1"/>
</dbReference>
<dbReference type="InterPro" id="IPR006176">
    <property type="entry name" value="3-OHacyl-CoA_DH_NAD-bd"/>
</dbReference>
<dbReference type="PANTHER" id="PTHR48075:SF5">
    <property type="entry name" value="3-HYDROXYBUTYRYL-COA DEHYDROGENASE"/>
    <property type="match status" value="1"/>
</dbReference>
<evidence type="ECO:0000259" key="2">
    <source>
        <dbReference type="Pfam" id="PF00725"/>
    </source>
</evidence>
<evidence type="ECO:0000313" key="5">
    <source>
        <dbReference type="Proteomes" id="UP000324853"/>
    </source>
</evidence>
<feature type="domain" description="3-hydroxyacyl-CoA dehydrogenase C-terminal" evidence="2">
    <location>
        <begin position="187"/>
        <end position="253"/>
    </location>
</feature>
<dbReference type="InterPro" id="IPR013328">
    <property type="entry name" value="6PGD_dom2"/>
</dbReference>
<dbReference type="SUPFAM" id="SSF48179">
    <property type="entry name" value="6-phosphogluconate dehydrogenase C-terminal domain-like"/>
    <property type="match status" value="1"/>
</dbReference>
<keyword evidence="5" id="KW-1185">Reference proteome</keyword>
<accession>A0A5S4VWF6</accession>
<dbReference type="GO" id="GO:0070403">
    <property type="term" value="F:NAD+ binding"/>
    <property type="evidence" value="ECO:0007669"/>
    <property type="project" value="InterPro"/>
</dbReference>
<dbReference type="Pfam" id="PF00725">
    <property type="entry name" value="3HCDH"/>
    <property type="match status" value="1"/>
</dbReference>
<dbReference type="AlphaFoldDB" id="A0A5S4VWF6"/>
<protein>
    <submittedName>
        <fullName evidence="4">3-hydroxyacyl-CoA dehydrogenase</fullName>
    </submittedName>
</protein>